<proteinExistence type="predicted"/>
<dbReference type="Proteomes" id="UP000295680">
    <property type="component" value="Unassembled WGS sequence"/>
</dbReference>
<protein>
    <submittedName>
        <fullName evidence="1">Uncharacterized protein</fullName>
    </submittedName>
</protein>
<evidence type="ECO:0000313" key="1">
    <source>
        <dbReference type="EMBL" id="TCO62898.1"/>
    </source>
</evidence>
<sequence length="83" mass="8952">MLSVAGDDDWLPLTVPVWYADQPSGNITFFTGTQGRTARKTGLLERTGKAQLLRAAGRVPVRTSTRGLTSLKANDIKPRAPVS</sequence>
<gene>
    <name evidence="1" type="ORF">EV192_1021038</name>
</gene>
<comment type="caution">
    <text evidence="1">The sequence shown here is derived from an EMBL/GenBank/DDBJ whole genome shotgun (WGS) entry which is preliminary data.</text>
</comment>
<reference evidence="1 2" key="1">
    <citation type="submission" date="2019-03" db="EMBL/GenBank/DDBJ databases">
        <title>Genomic Encyclopedia of Type Strains, Phase IV (KMG-IV): sequencing the most valuable type-strain genomes for metagenomic binning, comparative biology and taxonomic classification.</title>
        <authorList>
            <person name="Goeker M."/>
        </authorList>
    </citation>
    <scope>NUCLEOTIDE SEQUENCE [LARGE SCALE GENOMIC DNA]</scope>
    <source>
        <strain evidence="1 2">DSM 45934</strain>
    </source>
</reference>
<dbReference type="AlphaFoldDB" id="A0A4R2JZM2"/>
<dbReference type="EMBL" id="SLWS01000002">
    <property type="protein sequence ID" value="TCO62898.1"/>
    <property type="molecule type" value="Genomic_DNA"/>
</dbReference>
<organism evidence="1 2">
    <name type="scientific">Actinocrispum wychmicini</name>
    <dbReference type="NCBI Taxonomy" id="1213861"/>
    <lineage>
        <taxon>Bacteria</taxon>
        <taxon>Bacillati</taxon>
        <taxon>Actinomycetota</taxon>
        <taxon>Actinomycetes</taxon>
        <taxon>Pseudonocardiales</taxon>
        <taxon>Pseudonocardiaceae</taxon>
        <taxon>Actinocrispum</taxon>
    </lineage>
</organism>
<name>A0A4R2JZM2_9PSEU</name>
<keyword evidence="2" id="KW-1185">Reference proteome</keyword>
<accession>A0A4R2JZM2</accession>
<evidence type="ECO:0000313" key="2">
    <source>
        <dbReference type="Proteomes" id="UP000295680"/>
    </source>
</evidence>